<dbReference type="AlphaFoldDB" id="A0A077P6L8"/>
<protein>
    <submittedName>
        <fullName evidence="1">Uncharacterized protein</fullName>
    </submittedName>
</protein>
<sequence>MHAMQALSQLSYSPTNVVQVLNSKYRLSFFITKKDKYLVELSGIEPLTSCMPCKRSPS</sequence>
<accession>A0A077P6L8</accession>
<comment type="caution">
    <text evidence="1">The sequence shown here is derived from an EMBL/GenBank/DDBJ whole genome shotgun (WGS) entry which is preliminary data.</text>
</comment>
<proteinExistence type="predicted"/>
<evidence type="ECO:0000313" key="2">
    <source>
        <dbReference type="Proteomes" id="UP000028483"/>
    </source>
</evidence>
<reference evidence="1" key="1">
    <citation type="submission" date="2013-07" db="EMBL/GenBank/DDBJ databases">
        <title>Sub-species coevolution in mutualistic symbiosis.</title>
        <authorList>
            <person name="Murfin K."/>
            <person name="Klassen J."/>
            <person name="Lee M."/>
            <person name="Forst S."/>
            <person name="Stock P."/>
            <person name="Goodrich-Blair H."/>
        </authorList>
    </citation>
    <scope>NUCLEOTIDE SEQUENCE [LARGE SCALE GENOMIC DNA]</scope>
    <source>
        <strain evidence="1">Oregonense</strain>
    </source>
</reference>
<gene>
    <name evidence="1" type="ORF">XBO1_2310003</name>
</gene>
<dbReference type="HOGENOM" id="CLU_2978256_0_0_6"/>
<organism evidence="1 2">
    <name type="scientific">Xenorhabdus bovienii str. oregonense</name>
    <dbReference type="NCBI Taxonomy" id="1398202"/>
    <lineage>
        <taxon>Bacteria</taxon>
        <taxon>Pseudomonadati</taxon>
        <taxon>Pseudomonadota</taxon>
        <taxon>Gammaproteobacteria</taxon>
        <taxon>Enterobacterales</taxon>
        <taxon>Morganellaceae</taxon>
        <taxon>Xenorhabdus</taxon>
    </lineage>
</organism>
<dbReference type="EMBL" id="CBSX010000148">
    <property type="protein sequence ID" value="CDH06504.1"/>
    <property type="molecule type" value="Genomic_DNA"/>
</dbReference>
<evidence type="ECO:0000313" key="1">
    <source>
        <dbReference type="EMBL" id="CDH06504.1"/>
    </source>
</evidence>
<name>A0A077P6L8_XENBV</name>
<dbReference type="Proteomes" id="UP000028483">
    <property type="component" value="Unassembled WGS sequence"/>
</dbReference>